<comment type="caution">
    <text evidence="1">The sequence shown here is derived from an EMBL/GenBank/DDBJ whole genome shotgun (WGS) entry which is preliminary data.</text>
</comment>
<reference evidence="2" key="3">
    <citation type="journal article" date="2018" name="Mol. Plant Microbe Interact.">
        <title>Genome sequence resources for the wheat stripe rust pathogen (Puccinia striiformis f. sp. tritici) and the barley stripe rust pathogen (Puccinia striiformis f. sp. hordei).</title>
        <authorList>
            <person name="Xia C."/>
            <person name="Wang M."/>
            <person name="Yin C."/>
            <person name="Cornejo O.E."/>
            <person name="Hulbert S.H."/>
            <person name="Chen X."/>
        </authorList>
    </citation>
    <scope>NUCLEOTIDE SEQUENCE [LARGE SCALE GENOMIC DNA]</scope>
    <source>
        <strain evidence="2">93TX-2</strain>
    </source>
</reference>
<reference evidence="1 2" key="1">
    <citation type="submission" date="2017-12" db="EMBL/GenBank/DDBJ databases">
        <title>Gene loss provides genomic basis for host adaptation in cereal stripe rust fungi.</title>
        <authorList>
            <person name="Xia C."/>
        </authorList>
    </citation>
    <scope>NUCLEOTIDE SEQUENCE [LARGE SCALE GENOMIC DNA]</scope>
    <source>
        <strain evidence="1 2">93TX-2</strain>
    </source>
</reference>
<sequence>MQTSILILLMDILPGLMVLRSVL</sequence>
<accession>A0A2S4UKQ9</accession>
<evidence type="ECO:0000313" key="1">
    <source>
        <dbReference type="EMBL" id="POV97791.1"/>
    </source>
</evidence>
<dbReference type="AlphaFoldDB" id="A0A2S4UKQ9"/>
<name>A0A2S4UKQ9_9BASI</name>
<gene>
    <name evidence="1" type="ORF">PSHT_14400</name>
</gene>
<reference evidence="2" key="2">
    <citation type="journal article" date="2018" name="BMC Genomics">
        <title>Genomic insights into host adaptation between the wheat stripe rust pathogen (Puccinia striiformis f. sp. tritici) and the barley stripe rust pathogen (Puccinia striiformis f. sp. hordei).</title>
        <authorList>
            <person name="Xia C."/>
            <person name="Wang M."/>
            <person name="Yin C."/>
            <person name="Cornejo O.E."/>
            <person name="Hulbert S.H."/>
            <person name="Chen X."/>
        </authorList>
    </citation>
    <scope>NUCLEOTIDE SEQUENCE [LARGE SCALE GENOMIC DNA]</scope>
    <source>
        <strain evidence="2">93TX-2</strain>
    </source>
</reference>
<keyword evidence="2" id="KW-1185">Reference proteome</keyword>
<evidence type="ECO:0000313" key="2">
    <source>
        <dbReference type="Proteomes" id="UP000238274"/>
    </source>
</evidence>
<dbReference type="EMBL" id="PKSM01000320">
    <property type="protein sequence ID" value="POV97791.1"/>
    <property type="molecule type" value="Genomic_DNA"/>
</dbReference>
<dbReference type="Proteomes" id="UP000238274">
    <property type="component" value="Unassembled WGS sequence"/>
</dbReference>
<proteinExistence type="predicted"/>
<protein>
    <submittedName>
        <fullName evidence="1">Uncharacterized protein</fullName>
    </submittedName>
</protein>
<dbReference type="VEuPathDB" id="FungiDB:PSHT_14400"/>
<organism evidence="1 2">
    <name type="scientific">Puccinia striiformis</name>
    <dbReference type="NCBI Taxonomy" id="27350"/>
    <lineage>
        <taxon>Eukaryota</taxon>
        <taxon>Fungi</taxon>
        <taxon>Dikarya</taxon>
        <taxon>Basidiomycota</taxon>
        <taxon>Pucciniomycotina</taxon>
        <taxon>Pucciniomycetes</taxon>
        <taxon>Pucciniales</taxon>
        <taxon>Pucciniaceae</taxon>
        <taxon>Puccinia</taxon>
    </lineage>
</organism>